<dbReference type="PROSITE" id="PS50878">
    <property type="entry name" value="RT_POL"/>
    <property type="match status" value="1"/>
</dbReference>
<evidence type="ECO:0000256" key="1">
    <source>
        <dbReference type="SAM" id="Coils"/>
    </source>
</evidence>
<evidence type="ECO:0000313" key="3">
    <source>
        <dbReference type="EMBL" id="KAL3680493.1"/>
    </source>
</evidence>
<comment type="caution">
    <text evidence="3">The sequence shown here is derived from an EMBL/GenBank/DDBJ whole genome shotgun (WGS) entry which is preliminary data.</text>
</comment>
<evidence type="ECO:0000313" key="4">
    <source>
        <dbReference type="Proteomes" id="UP001633002"/>
    </source>
</evidence>
<dbReference type="InterPro" id="IPR000477">
    <property type="entry name" value="RT_dom"/>
</dbReference>
<proteinExistence type="predicted"/>
<dbReference type="PANTHER" id="PTHR31635:SF196">
    <property type="entry name" value="REVERSE TRANSCRIPTASE DOMAIN-CONTAINING PROTEIN-RELATED"/>
    <property type="match status" value="1"/>
</dbReference>
<dbReference type="Proteomes" id="UP001633002">
    <property type="component" value="Unassembled WGS sequence"/>
</dbReference>
<gene>
    <name evidence="3" type="ORF">R1sor_023449</name>
</gene>
<organism evidence="3 4">
    <name type="scientific">Riccia sorocarpa</name>
    <dbReference type="NCBI Taxonomy" id="122646"/>
    <lineage>
        <taxon>Eukaryota</taxon>
        <taxon>Viridiplantae</taxon>
        <taxon>Streptophyta</taxon>
        <taxon>Embryophyta</taxon>
        <taxon>Marchantiophyta</taxon>
        <taxon>Marchantiopsida</taxon>
        <taxon>Marchantiidae</taxon>
        <taxon>Marchantiales</taxon>
        <taxon>Ricciaceae</taxon>
        <taxon>Riccia</taxon>
    </lineage>
</organism>
<dbReference type="AlphaFoldDB" id="A0ABD3GMN6"/>
<keyword evidence="1" id="KW-0175">Coiled coil</keyword>
<feature type="domain" description="Reverse transcriptase" evidence="2">
    <location>
        <begin position="192"/>
        <end position="368"/>
    </location>
</feature>
<dbReference type="EMBL" id="JBJQOH010000007">
    <property type="protein sequence ID" value="KAL3680493.1"/>
    <property type="molecule type" value="Genomic_DNA"/>
</dbReference>
<protein>
    <recommendedName>
        <fullName evidence="2">Reverse transcriptase domain-containing protein</fullName>
    </recommendedName>
</protein>
<keyword evidence="4" id="KW-1185">Reference proteome</keyword>
<sequence>MEYKILMKLEVLDRARIAWREHPHWAKDKRKRWALALGRIRKLLMEVRLEEKRKEEEKGNQEDRLEAARRRIHQDRSLEAREELEEALTELRKKEHQEAEQCSRRCKITWIKEEEAPSKYFFARLKAKHAHEEMTAIETETDTIVEEPEEILEELHKFYQDLYKAEEETQEVLDKKRTVVGRIDRMMSTCDNLTLEAVLNEDLITQIVMDMPKEKSPGIDGVMIVAILATRLKGILPELIDRQQTGFVAGRNIIDNILTLRLGQEWAQVIGQDVIFVKLDFMKAYDRVAHGFLWDTLTTMDMGEETVGRIKGLVEGGTSEVHINGCFTEEIKIERGVRQGCPLAPLLFAMTTQPLMRALREEEKIGNI</sequence>
<dbReference type="Pfam" id="PF00078">
    <property type="entry name" value="RVT_1"/>
    <property type="match status" value="1"/>
</dbReference>
<feature type="coiled-coil region" evidence="1">
    <location>
        <begin position="40"/>
        <end position="101"/>
    </location>
</feature>
<evidence type="ECO:0000259" key="2">
    <source>
        <dbReference type="PROSITE" id="PS50878"/>
    </source>
</evidence>
<reference evidence="3 4" key="1">
    <citation type="submission" date="2024-09" db="EMBL/GenBank/DDBJ databases">
        <title>Chromosome-scale assembly of Riccia sorocarpa.</title>
        <authorList>
            <person name="Paukszto L."/>
        </authorList>
    </citation>
    <scope>NUCLEOTIDE SEQUENCE [LARGE SCALE GENOMIC DNA]</scope>
    <source>
        <strain evidence="3">LP-2024</strain>
        <tissue evidence="3">Aerial parts of the thallus</tissue>
    </source>
</reference>
<accession>A0ABD3GMN6</accession>
<name>A0ABD3GMN6_9MARC</name>
<dbReference type="PANTHER" id="PTHR31635">
    <property type="entry name" value="REVERSE TRANSCRIPTASE DOMAIN-CONTAINING PROTEIN-RELATED"/>
    <property type="match status" value="1"/>
</dbReference>